<dbReference type="SUPFAM" id="SSF53822">
    <property type="entry name" value="Periplasmic binding protein-like I"/>
    <property type="match status" value="1"/>
</dbReference>
<evidence type="ECO:0000313" key="6">
    <source>
        <dbReference type="EMBL" id="MBF8186128.1"/>
    </source>
</evidence>
<dbReference type="Gene3D" id="3.40.50.2300">
    <property type="match status" value="2"/>
</dbReference>
<dbReference type="PANTHER" id="PTHR30146">
    <property type="entry name" value="LACI-RELATED TRANSCRIPTIONAL REPRESSOR"/>
    <property type="match status" value="1"/>
</dbReference>
<reference evidence="6" key="1">
    <citation type="submission" date="2020-11" db="EMBL/GenBank/DDBJ databases">
        <title>Whole-genome analyses of Nonomuraea sp. K274.</title>
        <authorList>
            <person name="Veyisoglu A."/>
        </authorList>
    </citation>
    <scope>NUCLEOTIDE SEQUENCE</scope>
    <source>
        <strain evidence="6">K274</strain>
    </source>
</reference>
<dbReference type="Pfam" id="PF00356">
    <property type="entry name" value="LacI"/>
    <property type="match status" value="1"/>
</dbReference>
<dbReference type="GO" id="GO:0003700">
    <property type="term" value="F:DNA-binding transcription factor activity"/>
    <property type="evidence" value="ECO:0007669"/>
    <property type="project" value="TreeGrafter"/>
</dbReference>
<dbReference type="PRINTS" id="PR00036">
    <property type="entry name" value="HTHLACI"/>
</dbReference>
<dbReference type="SMART" id="SM00354">
    <property type="entry name" value="HTH_LACI"/>
    <property type="match status" value="1"/>
</dbReference>
<gene>
    <name evidence="6" type="ORF">ITP53_10285</name>
</gene>
<evidence type="ECO:0000256" key="3">
    <source>
        <dbReference type="ARBA" id="ARBA00023125"/>
    </source>
</evidence>
<evidence type="ECO:0000256" key="1">
    <source>
        <dbReference type="ARBA" id="ARBA00022491"/>
    </source>
</evidence>
<dbReference type="InterPro" id="IPR046335">
    <property type="entry name" value="LacI/GalR-like_sensor"/>
</dbReference>
<dbReference type="Proteomes" id="UP000605361">
    <property type="component" value="Unassembled WGS sequence"/>
</dbReference>
<dbReference type="Pfam" id="PF13377">
    <property type="entry name" value="Peripla_BP_3"/>
    <property type="match status" value="1"/>
</dbReference>
<dbReference type="CDD" id="cd01392">
    <property type="entry name" value="HTH_LacI"/>
    <property type="match status" value="1"/>
</dbReference>
<dbReference type="CDD" id="cd06267">
    <property type="entry name" value="PBP1_LacI_sugar_binding-like"/>
    <property type="match status" value="1"/>
</dbReference>
<evidence type="ECO:0000313" key="7">
    <source>
        <dbReference type="Proteomes" id="UP000605361"/>
    </source>
</evidence>
<dbReference type="GO" id="GO:0000976">
    <property type="term" value="F:transcription cis-regulatory region binding"/>
    <property type="evidence" value="ECO:0007669"/>
    <property type="project" value="TreeGrafter"/>
</dbReference>
<proteinExistence type="predicted"/>
<sequence>MVTIYDVASRAGVSTATVSRVLNGASTVDPALASRVRAVVAELGYERNALARNLRLSSTKLWAVIISDIGNPFFTSLVRGVEDVAQEAGHSVVLCNSDEDAAKEAAYIKAALADRMAGVIISPSARAAGINQLVKSATPTVVIDRVVGTAPVDTVLVDNEHGAELATEHLITSGYRRVACVTGPRRLFTAARRLRGYRAALRRGGVDYDETLVRYADFREAGGREAMRSLLTEEHPPDAVFVANNLMTVGALDALVQADVRIPKDFGVVGFDDIPWAHLVRPSLTTVSQPTYDLGRAAARLLLERVRDPHRAPSTVKLKTRLQVRGSSTR</sequence>
<keyword evidence="3 6" id="KW-0238">DNA-binding</keyword>
<dbReference type="AlphaFoldDB" id="A0A931F0A8"/>
<dbReference type="PROSITE" id="PS00356">
    <property type="entry name" value="HTH_LACI_1"/>
    <property type="match status" value="1"/>
</dbReference>
<dbReference type="InterPro" id="IPR028082">
    <property type="entry name" value="Peripla_BP_I"/>
</dbReference>
<dbReference type="PANTHER" id="PTHR30146:SF148">
    <property type="entry name" value="HTH-TYPE TRANSCRIPTIONAL REPRESSOR PURR-RELATED"/>
    <property type="match status" value="1"/>
</dbReference>
<keyword evidence="1" id="KW-0678">Repressor</keyword>
<dbReference type="RefSeq" id="WP_195895109.1">
    <property type="nucleotide sequence ID" value="NZ_JADOGI010000023.1"/>
</dbReference>
<comment type="caution">
    <text evidence="6">The sequence shown here is derived from an EMBL/GenBank/DDBJ whole genome shotgun (WGS) entry which is preliminary data.</text>
</comment>
<evidence type="ECO:0000259" key="5">
    <source>
        <dbReference type="PROSITE" id="PS50932"/>
    </source>
</evidence>
<dbReference type="EMBL" id="JADOGI010000023">
    <property type="protein sequence ID" value="MBF8186128.1"/>
    <property type="molecule type" value="Genomic_DNA"/>
</dbReference>
<organism evidence="6 7">
    <name type="scientific">Nonomuraea cypriaca</name>
    <dbReference type="NCBI Taxonomy" id="1187855"/>
    <lineage>
        <taxon>Bacteria</taxon>
        <taxon>Bacillati</taxon>
        <taxon>Actinomycetota</taxon>
        <taxon>Actinomycetes</taxon>
        <taxon>Streptosporangiales</taxon>
        <taxon>Streptosporangiaceae</taxon>
        <taxon>Nonomuraea</taxon>
    </lineage>
</organism>
<keyword evidence="4" id="KW-0804">Transcription</keyword>
<dbReference type="InterPro" id="IPR000843">
    <property type="entry name" value="HTH_LacI"/>
</dbReference>
<dbReference type="Gene3D" id="1.10.260.40">
    <property type="entry name" value="lambda repressor-like DNA-binding domains"/>
    <property type="match status" value="1"/>
</dbReference>
<evidence type="ECO:0000256" key="4">
    <source>
        <dbReference type="ARBA" id="ARBA00023163"/>
    </source>
</evidence>
<dbReference type="InterPro" id="IPR010982">
    <property type="entry name" value="Lambda_DNA-bd_dom_sf"/>
</dbReference>
<dbReference type="PROSITE" id="PS50932">
    <property type="entry name" value="HTH_LACI_2"/>
    <property type="match status" value="1"/>
</dbReference>
<keyword evidence="7" id="KW-1185">Reference proteome</keyword>
<evidence type="ECO:0000256" key="2">
    <source>
        <dbReference type="ARBA" id="ARBA00023015"/>
    </source>
</evidence>
<protein>
    <submittedName>
        <fullName evidence="6">LacI family DNA-binding transcriptional regulator</fullName>
    </submittedName>
</protein>
<name>A0A931F0A8_9ACTN</name>
<feature type="domain" description="HTH lacI-type" evidence="5">
    <location>
        <begin position="2"/>
        <end position="56"/>
    </location>
</feature>
<dbReference type="SUPFAM" id="SSF47413">
    <property type="entry name" value="lambda repressor-like DNA-binding domains"/>
    <property type="match status" value="1"/>
</dbReference>
<keyword evidence="2" id="KW-0805">Transcription regulation</keyword>
<accession>A0A931F0A8</accession>